<evidence type="ECO:0000313" key="2">
    <source>
        <dbReference type="EMBL" id="CAI2380478.1"/>
    </source>
</evidence>
<comment type="caution">
    <text evidence="2">The sequence shown here is derived from an EMBL/GenBank/DDBJ whole genome shotgun (WGS) entry which is preliminary data.</text>
</comment>
<evidence type="ECO:0000256" key="1">
    <source>
        <dbReference type="SAM" id="MobiDB-lite"/>
    </source>
</evidence>
<dbReference type="EMBL" id="CAMPGE010022441">
    <property type="protein sequence ID" value="CAI2380478.1"/>
    <property type="molecule type" value="Genomic_DNA"/>
</dbReference>
<feature type="compositionally biased region" description="Basic residues" evidence="1">
    <location>
        <begin position="59"/>
        <end position="69"/>
    </location>
</feature>
<name>A0AAD1XX45_EUPCR</name>
<dbReference type="Proteomes" id="UP001295684">
    <property type="component" value="Unassembled WGS sequence"/>
</dbReference>
<proteinExistence type="predicted"/>
<feature type="compositionally biased region" description="Basic and acidic residues" evidence="1">
    <location>
        <begin position="70"/>
        <end position="79"/>
    </location>
</feature>
<evidence type="ECO:0000313" key="3">
    <source>
        <dbReference type="Proteomes" id="UP001295684"/>
    </source>
</evidence>
<gene>
    <name evidence="2" type="ORF">ECRASSUSDP1_LOCUS21913</name>
</gene>
<keyword evidence="3" id="KW-1185">Reference proteome</keyword>
<dbReference type="AlphaFoldDB" id="A0AAD1XX45"/>
<feature type="compositionally biased region" description="Basic and acidic residues" evidence="1">
    <location>
        <begin position="43"/>
        <end position="58"/>
    </location>
</feature>
<accession>A0AAD1XX45</accession>
<organism evidence="2 3">
    <name type="scientific">Euplotes crassus</name>
    <dbReference type="NCBI Taxonomy" id="5936"/>
    <lineage>
        <taxon>Eukaryota</taxon>
        <taxon>Sar</taxon>
        <taxon>Alveolata</taxon>
        <taxon>Ciliophora</taxon>
        <taxon>Intramacronucleata</taxon>
        <taxon>Spirotrichea</taxon>
        <taxon>Hypotrichia</taxon>
        <taxon>Euplotida</taxon>
        <taxon>Euplotidae</taxon>
        <taxon>Moneuplotes</taxon>
    </lineage>
</organism>
<reference evidence="2" key="1">
    <citation type="submission" date="2023-07" db="EMBL/GenBank/DDBJ databases">
        <authorList>
            <consortium name="AG Swart"/>
            <person name="Singh M."/>
            <person name="Singh A."/>
            <person name="Seah K."/>
            <person name="Emmerich C."/>
        </authorList>
    </citation>
    <scope>NUCLEOTIDE SEQUENCE</scope>
    <source>
        <strain evidence="2">DP1</strain>
    </source>
</reference>
<sequence>MDSTKVAASKETVEKSKDATKEEENDFEVSEVGKATENLAKLDINKDHEEKKNAENKSKLAKSSRVFKPKVKEKAKLENTGRTFKPPQKNLEEEKKEDQDYATGFNQGAPEYAIDGPDEQHVEDAFLQFQYENEQHELLNNAVGEFGEGLIRFEESSRNCECCQGLVERCDGDICQVLGECYCLSHKKHKSKS</sequence>
<feature type="compositionally biased region" description="Basic and acidic residues" evidence="1">
    <location>
        <begin position="11"/>
        <end position="22"/>
    </location>
</feature>
<feature type="compositionally biased region" description="Basic and acidic residues" evidence="1">
    <location>
        <begin position="90"/>
        <end position="99"/>
    </location>
</feature>
<feature type="region of interest" description="Disordered" evidence="1">
    <location>
        <begin position="1"/>
        <end position="106"/>
    </location>
</feature>
<protein>
    <submittedName>
        <fullName evidence="2">Uncharacterized protein</fullName>
    </submittedName>
</protein>